<evidence type="ECO:0000313" key="8">
    <source>
        <dbReference type="EMBL" id="EFA09515.1"/>
    </source>
</evidence>
<sequence length="319" mass="35866">MDFLTRKVRSFFISEEKSVKRREITRIDGYFELVYKILCWEDVSLTLSVFLVLNFLFWLVVQLQLRTFGVVFLLALVAFIGDAYFENGGALEVQSAHLEALDELKNDLMDVVFSLKALRKDSPSSFCIAMSFVFLMISFIAKNISGYVICYLMLLGVFFVPLGLSKLPPEYVNSVKQFIKTVGSDRGVLAEDELIPFISDKDFGQRDPDLDSLLTDKTADSVTNSLISGLASMPSHLDGEDKESLAEEDLLPGGRSPGDTSSDSDSEHRGIRFESRHFNGDSSEEEHFSRNLSFDKTARKDSSSDSDFEIINTEEAEEQ</sequence>
<feature type="transmembrane region" description="Helical" evidence="6">
    <location>
        <begin position="123"/>
        <end position="141"/>
    </location>
</feature>
<evidence type="ECO:0000256" key="1">
    <source>
        <dbReference type="ARBA" id="ARBA00004141"/>
    </source>
</evidence>
<dbReference type="InterPro" id="IPR057282">
    <property type="entry name" value="RETREG1-3-like_RHD"/>
</dbReference>
<dbReference type="Pfam" id="PF24456">
    <property type="entry name" value="RHD_RETREG1-3"/>
    <property type="match status" value="1"/>
</dbReference>
<evidence type="ECO:0000313" key="9">
    <source>
        <dbReference type="Proteomes" id="UP000007266"/>
    </source>
</evidence>
<dbReference type="EMBL" id="KQ971372">
    <property type="protein sequence ID" value="EFA09515.1"/>
    <property type="molecule type" value="Genomic_DNA"/>
</dbReference>
<evidence type="ECO:0000256" key="3">
    <source>
        <dbReference type="ARBA" id="ARBA00022989"/>
    </source>
</evidence>
<dbReference type="HOGENOM" id="CLU_872478_0_0_1"/>
<dbReference type="InParanoid" id="D6X1A9"/>
<comment type="subcellular location">
    <subcellularLocation>
        <location evidence="1">Membrane</location>
        <topology evidence="1">Multi-pass membrane protein</topology>
    </subcellularLocation>
</comment>
<feature type="transmembrane region" description="Helical" evidence="6">
    <location>
        <begin position="43"/>
        <end position="61"/>
    </location>
</feature>
<dbReference type="GO" id="GO:0016020">
    <property type="term" value="C:membrane"/>
    <property type="evidence" value="ECO:0007669"/>
    <property type="project" value="UniProtKB-SubCell"/>
</dbReference>
<evidence type="ECO:0000256" key="2">
    <source>
        <dbReference type="ARBA" id="ARBA00022692"/>
    </source>
</evidence>
<keyword evidence="9" id="KW-1185">Reference proteome</keyword>
<reference evidence="8 9" key="1">
    <citation type="journal article" date="2008" name="Nature">
        <title>The genome of the model beetle and pest Tribolium castaneum.</title>
        <authorList>
            <consortium name="Tribolium Genome Sequencing Consortium"/>
            <person name="Richards S."/>
            <person name="Gibbs R.A."/>
            <person name="Weinstock G.M."/>
            <person name="Brown S.J."/>
            <person name="Denell R."/>
            <person name="Beeman R.W."/>
            <person name="Gibbs R."/>
            <person name="Beeman R.W."/>
            <person name="Brown S.J."/>
            <person name="Bucher G."/>
            <person name="Friedrich M."/>
            <person name="Grimmelikhuijzen C.J."/>
            <person name="Klingler M."/>
            <person name="Lorenzen M."/>
            <person name="Richards S."/>
            <person name="Roth S."/>
            <person name="Schroder R."/>
            <person name="Tautz D."/>
            <person name="Zdobnov E.M."/>
            <person name="Muzny D."/>
            <person name="Gibbs R.A."/>
            <person name="Weinstock G.M."/>
            <person name="Attaway T."/>
            <person name="Bell S."/>
            <person name="Buhay C.J."/>
            <person name="Chandrabose M.N."/>
            <person name="Chavez D."/>
            <person name="Clerk-Blankenburg K.P."/>
            <person name="Cree A."/>
            <person name="Dao M."/>
            <person name="Davis C."/>
            <person name="Chacko J."/>
            <person name="Dinh H."/>
            <person name="Dugan-Rocha S."/>
            <person name="Fowler G."/>
            <person name="Garner T.T."/>
            <person name="Garnes J."/>
            <person name="Gnirke A."/>
            <person name="Hawes A."/>
            <person name="Hernandez J."/>
            <person name="Hines S."/>
            <person name="Holder M."/>
            <person name="Hume J."/>
            <person name="Jhangiani S.N."/>
            <person name="Joshi V."/>
            <person name="Khan Z.M."/>
            <person name="Jackson L."/>
            <person name="Kovar C."/>
            <person name="Kowis A."/>
            <person name="Lee S."/>
            <person name="Lewis L.R."/>
            <person name="Margolis J."/>
            <person name="Morgan M."/>
            <person name="Nazareth L.V."/>
            <person name="Nguyen N."/>
            <person name="Okwuonu G."/>
            <person name="Parker D."/>
            <person name="Richards S."/>
            <person name="Ruiz S.J."/>
            <person name="Santibanez J."/>
            <person name="Savard J."/>
            <person name="Scherer S.E."/>
            <person name="Schneider B."/>
            <person name="Sodergren E."/>
            <person name="Tautz D."/>
            <person name="Vattahil S."/>
            <person name="Villasana D."/>
            <person name="White C.S."/>
            <person name="Wright R."/>
            <person name="Park Y."/>
            <person name="Beeman R.W."/>
            <person name="Lord J."/>
            <person name="Oppert B."/>
            <person name="Lorenzen M."/>
            <person name="Brown S."/>
            <person name="Wang L."/>
            <person name="Savard J."/>
            <person name="Tautz D."/>
            <person name="Richards S."/>
            <person name="Weinstock G."/>
            <person name="Gibbs R.A."/>
            <person name="Liu Y."/>
            <person name="Worley K."/>
            <person name="Weinstock G."/>
            <person name="Elsik C.G."/>
            <person name="Reese J.T."/>
            <person name="Elhaik E."/>
            <person name="Landan G."/>
            <person name="Graur D."/>
            <person name="Arensburger P."/>
            <person name="Atkinson P."/>
            <person name="Beeman R.W."/>
            <person name="Beidler J."/>
            <person name="Brown S.J."/>
            <person name="Demuth J.P."/>
            <person name="Drury D.W."/>
            <person name="Du Y.Z."/>
            <person name="Fujiwara H."/>
            <person name="Lorenzen M."/>
            <person name="Maselli V."/>
            <person name="Osanai M."/>
            <person name="Park Y."/>
            <person name="Robertson H.M."/>
            <person name="Tu Z."/>
            <person name="Wang J.J."/>
            <person name="Wang S."/>
            <person name="Richards S."/>
            <person name="Song H."/>
            <person name="Zhang L."/>
            <person name="Sodergren E."/>
            <person name="Werner D."/>
            <person name="Stanke M."/>
            <person name="Morgenstern B."/>
            <person name="Solovyev V."/>
            <person name="Kosarev P."/>
            <person name="Brown G."/>
            <person name="Chen H.C."/>
            <person name="Ermolaeva O."/>
            <person name="Hlavina W."/>
            <person name="Kapustin Y."/>
            <person name="Kiryutin B."/>
            <person name="Kitts P."/>
            <person name="Maglott D."/>
            <person name="Pruitt K."/>
            <person name="Sapojnikov V."/>
            <person name="Souvorov A."/>
            <person name="Mackey A.J."/>
            <person name="Waterhouse R.M."/>
            <person name="Wyder S."/>
            <person name="Zdobnov E.M."/>
            <person name="Zdobnov E.M."/>
            <person name="Wyder S."/>
            <person name="Kriventseva E.V."/>
            <person name="Kadowaki T."/>
            <person name="Bork P."/>
            <person name="Aranda M."/>
            <person name="Bao R."/>
            <person name="Beermann A."/>
            <person name="Berns N."/>
            <person name="Bolognesi R."/>
            <person name="Bonneton F."/>
            <person name="Bopp D."/>
            <person name="Brown S.J."/>
            <person name="Bucher G."/>
            <person name="Butts T."/>
            <person name="Chaumot A."/>
            <person name="Denell R.E."/>
            <person name="Ferrier D.E."/>
            <person name="Friedrich M."/>
            <person name="Gordon C.M."/>
            <person name="Jindra M."/>
            <person name="Klingler M."/>
            <person name="Lan Q."/>
            <person name="Lattorff H.M."/>
            <person name="Laudet V."/>
            <person name="von Levetsow C."/>
            <person name="Liu Z."/>
            <person name="Lutz R."/>
            <person name="Lynch J.A."/>
            <person name="da Fonseca R.N."/>
            <person name="Posnien N."/>
            <person name="Reuter R."/>
            <person name="Roth S."/>
            <person name="Savard J."/>
            <person name="Schinko J.B."/>
            <person name="Schmitt C."/>
            <person name="Schoppmeier M."/>
            <person name="Schroder R."/>
            <person name="Shippy T.D."/>
            <person name="Simonnet F."/>
            <person name="Marques-Souza H."/>
            <person name="Tautz D."/>
            <person name="Tomoyasu Y."/>
            <person name="Trauner J."/>
            <person name="Van der Zee M."/>
            <person name="Vervoort M."/>
            <person name="Wittkopp N."/>
            <person name="Wimmer E.A."/>
            <person name="Yang X."/>
            <person name="Jones A.K."/>
            <person name="Sattelle D.B."/>
            <person name="Ebert P.R."/>
            <person name="Nelson D."/>
            <person name="Scott J.G."/>
            <person name="Beeman R.W."/>
            <person name="Muthukrishnan S."/>
            <person name="Kramer K.J."/>
            <person name="Arakane Y."/>
            <person name="Beeman R.W."/>
            <person name="Zhu Q."/>
            <person name="Hogenkamp D."/>
            <person name="Dixit R."/>
            <person name="Oppert B."/>
            <person name="Jiang H."/>
            <person name="Zou Z."/>
            <person name="Marshall J."/>
            <person name="Elpidina E."/>
            <person name="Vinokurov K."/>
            <person name="Oppert C."/>
            <person name="Zou Z."/>
            <person name="Evans J."/>
            <person name="Lu Z."/>
            <person name="Zhao P."/>
            <person name="Sumathipala N."/>
            <person name="Altincicek B."/>
            <person name="Vilcinskas A."/>
            <person name="Williams M."/>
            <person name="Hultmark D."/>
            <person name="Hetru C."/>
            <person name="Jiang H."/>
            <person name="Grimmelikhuijzen C.J."/>
            <person name="Hauser F."/>
            <person name="Cazzamali G."/>
            <person name="Williamson M."/>
            <person name="Park Y."/>
            <person name="Li B."/>
            <person name="Tanaka Y."/>
            <person name="Predel R."/>
            <person name="Neupert S."/>
            <person name="Schachtner J."/>
            <person name="Verleyen P."/>
            <person name="Raible F."/>
            <person name="Bork P."/>
            <person name="Friedrich M."/>
            <person name="Walden K.K."/>
            <person name="Robertson H.M."/>
            <person name="Angeli S."/>
            <person name="Foret S."/>
            <person name="Bucher G."/>
            <person name="Schuetz S."/>
            <person name="Maleszka R."/>
            <person name="Wimmer E.A."/>
            <person name="Beeman R.W."/>
            <person name="Lorenzen M."/>
            <person name="Tomoyasu Y."/>
            <person name="Miller S.C."/>
            <person name="Grossmann D."/>
            <person name="Bucher G."/>
        </authorList>
    </citation>
    <scope>NUCLEOTIDE SEQUENCE [LARGE SCALE GENOMIC DNA]</scope>
    <source>
        <strain evidence="8 9">Georgia GA2</strain>
    </source>
</reference>
<keyword evidence="4 6" id="KW-0472">Membrane</keyword>
<dbReference type="Proteomes" id="UP000007266">
    <property type="component" value="Linkage group 9"/>
</dbReference>
<evidence type="ECO:0000259" key="7">
    <source>
        <dbReference type="Pfam" id="PF24456"/>
    </source>
</evidence>
<dbReference type="PhylomeDB" id="D6X1A9"/>
<feature type="transmembrane region" description="Helical" evidence="6">
    <location>
        <begin position="148"/>
        <end position="164"/>
    </location>
</feature>
<feature type="transmembrane region" description="Helical" evidence="6">
    <location>
        <begin position="68"/>
        <end position="85"/>
    </location>
</feature>
<keyword evidence="2 6" id="KW-0812">Transmembrane</keyword>
<dbReference type="GO" id="GO:0005783">
    <property type="term" value="C:endoplasmic reticulum"/>
    <property type="evidence" value="ECO:0007669"/>
    <property type="project" value="UniProtKB-ARBA"/>
</dbReference>
<proteinExistence type="predicted"/>
<evidence type="ECO:0000256" key="4">
    <source>
        <dbReference type="ARBA" id="ARBA00023136"/>
    </source>
</evidence>
<evidence type="ECO:0000256" key="5">
    <source>
        <dbReference type="SAM" id="MobiDB-lite"/>
    </source>
</evidence>
<protein>
    <recommendedName>
        <fullName evidence="7">RETREG1-3/ARL6IP-like N-terminal reticulon-homology domain-containing protein</fullName>
    </recommendedName>
</protein>
<organism evidence="8 9">
    <name type="scientific">Tribolium castaneum</name>
    <name type="common">Red flour beetle</name>
    <dbReference type="NCBI Taxonomy" id="7070"/>
    <lineage>
        <taxon>Eukaryota</taxon>
        <taxon>Metazoa</taxon>
        <taxon>Ecdysozoa</taxon>
        <taxon>Arthropoda</taxon>
        <taxon>Hexapoda</taxon>
        <taxon>Insecta</taxon>
        <taxon>Pterygota</taxon>
        <taxon>Neoptera</taxon>
        <taxon>Endopterygota</taxon>
        <taxon>Coleoptera</taxon>
        <taxon>Polyphaga</taxon>
        <taxon>Cucujiformia</taxon>
        <taxon>Tenebrionidae</taxon>
        <taxon>Tenebrionidae incertae sedis</taxon>
        <taxon>Tribolium</taxon>
    </lineage>
</organism>
<dbReference type="OMA" id="LEFHILM"/>
<keyword evidence="3 6" id="KW-1133">Transmembrane helix</keyword>
<feature type="region of interest" description="Disordered" evidence="5">
    <location>
        <begin position="232"/>
        <end position="319"/>
    </location>
</feature>
<dbReference type="AlphaFoldDB" id="D6X1A9"/>
<accession>D6X1A9</accession>
<feature type="compositionally biased region" description="Acidic residues" evidence="5">
    <location>
        <begin position="304"/>
        <end position="319"/>
    </location>
</feature>
<evidence type="ECO:0000256" key="6">
    <source>
        <dbReference type="SAM" id="Phobius"/>
    </source>
</evidence>
<dbReference type="STRING" id="7070.D6X1A9"/>
<reference evidence="8 9" key="2">
    <citation type="journal article" date="2010" name="Nucleic Acids Res.">
        <title>BeetleBase in 2010: revisions to provide comprehensive genomic information for Tribolium castaneum.</title>
        <authorList>
            <person name="Kim H.S."/>
            <person name="Murphy T."/>
            <person name="Xia J."/>
            <person name="Caragea D."/>
            <person name="Park Y."/>
            <person name="Beeman R.W."/>
            <person name="Lorenzen M.D."/>
            <person name="Butcher S."/>
            <person name="Manak J.R."/>
            <person name="Brown S.J."/>
        </authorList>
    </citation>
    <scope>GENOME REANNOTATION</scope>
    <source>
        <strain evidence="8 9">Georgia GA2</strain>
    </source>
</reference>
<dbReference type="OrthoDB" id="10029527at2759"/>
<gene>
    <name evidence="8" type="primary">AUGUSTUS-3.0.2_11617</name>
    <name evidence="8" type="ORF">TcasGA2_TC011617</name>
</gene>
<feature type="compositionally biased region" description="Basic and acidic residues" evidence="5">
    <location>
        <begin position="265"/>
        <end position="289"/>
    </location>
</feature>
<name>D6X1A9_TRICA</name>
<feature type="domain" description="RETREG1-3/ARL6IP-like N-terminal reticulon-homology" evidence="7">
    <location>
        <begin position="111"/>
        <end position="163"/>
    </location>
</feature>